<dbReference type="KEGG" id="chig:CH63R_11237"/>
<dbReference type="RefSeq" id="XP_018153052.1">
    <property type="nucleotide sequence ID" value="XM_018306211.1"/>
</dbReference>
<evidence type="ECO:0000313" key="2">
    <source>
        <dbReference type="EMBL" id="OBR04534.1"/>
    </source>
</evidence>
<accession>A0A1B7XXR2</accession>
<gene>
    <name evidence="2" type="ORF">CH63R_11237</name>
</gene>
<evidence type="ECO:0000313" key="3">
    <source>
        <dbReference type="Proteomes" id="UP000092177"/>
    </source>
</evidence>
<dbReference type="GeneID" id="28870318"/>
<evidence type="ECO:0000259" key="1">
    <source>
        <dbReference type="Pfam" id="PF06985"/>
    </source>
</evidence>
<dbReference type="PANTHER" id="PTHR33112:SF9">
    <property type="entry name" value="HETEROKARYON INCOMPATIBILITY DOMAIN-CONTAINING PROTEIN"/>
    <property type="match status" value="1"/>
</dbReference>
<keyword evidence="3" id="KW-1185">Reference proteome</keyword>
<dbReference type="EMBL" id="LTAN01000008">
    <property type="protein sequence ID" value="OBR04534.1"/>
    <property type="molecule type" value="Genomic_DNA"/>
</dbReference>
<dbReference type="Proteomes" id="UP000092177">
    <property type="component" value="Chromosome 8"/>
</dbReference>
<sequence>MVSINVDKVAEKPCDLCMDLINSVAPSTILEENRNCTWHRNTREIFESAASCRSCAAILEILLESTILEASERFSDITRESSMPVLVKTSSLNVIDNVGWASLNLALEINQHNFEYHVDGNIGVSVEHVSSTNDHRHPRFWISGKTHEVETLTEDRILCAKAWLDSCETSHGNECRPTKRRLPKRLLDTRPGYPLRLLASKDIERHEEWVRYATLSYSWGASLPFKTTMANEKQHMGGIREDLLPRTFRHAIKLVRSLEIPYLWIDSLCIVQDDPLEWQSEASYMEDYYSGSTLTIAATDALDSNGGCFPEDDDGIEFGPASCINDRSKIPFQSESTSKERQQHPSYPNAQVFSYTCQTGDTKTVSNIMRYGPVRASDVGHSKAHFTSLWPEWVEDYSRRDFTIPSDRSRAFAGISSYYQSNLIQEPILGLTPDSFARDLSWARAGPNRGPGISGAPSWTWFSCHAPIWVDHWGFGDGDETQTKDWTSLVSFRINWKGSKMTSDIESCTLIVRGPMKEFALCMASESKRYNPPYLLVDDQQTDFSESRVPWDCSGQFDRDDYPRCVKTTYVCLLLRSKTIGQGDRNREIFLILQREAASQAVDGTNYPVFRRIGIASMRGTERRFVHGAEEATIILN</sequence>
<dbReference type="AlphaFoldDB" id="A0A1B7XXR2"/>
<protein>
    <submittedName>
        <fullName evidence="2">Het domain protein</fullName>
    </submittedName>
</protein>
<comment type="caution">
    <text evidence="2">The sequence shown here is derived from an EMBL/GenBank/DDBJ whole genome shotgun (WGS) entry which is preliminary data.</text>
</comment>
<dbReference type="VEuPathDB" id="FungiDB:CH63R_11237"/>
<dbReference type="Pfam" id="PF06985">
    <property type="entry name" value="HET"/>
    <property type="match status" value="1"/>
</dbReference>
<feature type="domain" description="Heterokaryon incompatibility" evidence="1">
    <location>
        <begin position="212"/>
        <end position="309"/>
    </location>
</feature>
<reference evidence="3" key="1">
    <citation type="journal article" date="2017" name="BMC Genomics">
        <title>Gapless genome assembly of Colletotrichum higginsianum reveals chromosome structure and association of transposable elements with secondary metabolite gene clusters.</title>
        <authorList>
            <person name="Dallery J.-F."/>
            <person name="Lapalu N."/>
            <person name="Zampounis A."/>
            <person name="Pigne S."/>
            <person name="Luyten I."/>
            <person name="Amselem J."/>
            <person name="Wittenberg A.H.J."/>
            <person name="Zhou S."/>
            <person name="de Queiroz M.V."/>
            <person name="Robin G.P."/>
            <person name="Auger A."/>
            <person name="Hainaut M."/>
            <person name="Henrissat B."/>
            <person name="Kim K.-T."/>
            <person name="Lee Y.-H."/>
            <person name="Lespinet O."/>
            <person name="Schwartz D.C."/>
            <person name="Thon M.R."/>
            <person name="O'Connell R.J."/>
        </authorList>
    </citation>
    <scope>NUCLEOTIDE SEQUENCE [LARGE SCALE GENOMIC DNA]</scope>
    <source>
        <strain evidence="3">IMI 349063</strain>
    </source>
</reference>
<dbReference type="PANTHER" id="PTHR33112">
    <property type="entry name" value="DOMAIN PROTEIN, PUTATIVE-RELATED"/>
    <property type="match status" value="1"/>
</dbReference>
<organism evidence="2 3">
    <name type="scientific">Colletotrichum higginsianum (strain IMI 349063)</name>
    <name type="common">Crucifer anthracnose fungus</name>
    <dbReference type="NCBI Taxonomy" id="759273"/>
    <lineage>
        <taxon>Eukaryota</taxon>
        <taxon>Fungi</taxon>
        <taxon>Dikarya</taxon>
        <taxon>Ascomycota</taxon>
        <taxon>Pezizomycotina</taxon>
        <taxon>Sordariomycetes</taxon>
        <taxon>Hypocreomycetidae</taxon>
        <taxon>Glomerellales</taxon>
        <taxon>Glomerellaceae</taxon>
        <taxon>Colletotrichum</taxon>
        <taxon>Colletotrichum destructivum species complex</taxon>
    </lineage>
</organism>
<dbReference type="OrthoDB" id="5347061at2759"/>
<proteinExistence type="predicted"/>
<name>A0A1B7XXR2_COLHI</name>
<dbReference type="InterPro" id="IPR010730">
    <property type="entry name" value="HET"/>
</dbReference>